<evidence type="ECO:0000256" key="5">
    <source>
        <dbReference type="SAM" id="MobiDB-lite"/>
    </source>
</evidence>
<evidence type="ECO:0000256" key="2">
    <source>
        <dbReference type="ARBA" id="ARBA00022692"/>
    </source>
</evidence>
<feature type="transmembrane region" description="Helical" evidence="6">
    <location>
        <begin position="222"/>
        <end position="240"/>
    </location>
</feature>
<keyword evidence="8" id="KW-1185">Reference proteome</keyword>
<reference evidence="8" key="1">
    <citation type="journal article" date="2019" name="Int. J. Syst. Evol. Microbiol.">
        <title>The Global Catalogue of Microorganisms (GCM) 10K type strain sequencing project: providing services to taxonomists for standard genome sequencing and annotation.</title>
        <authorList>
            <consortium name="The Broad Institute Genomics Platform"/>
            <consortium name="The Broad Institute Genome Sequencing Center for Infectious Disease"/>
            <person name="Wu L."/>
            <person name="Ma J."/>
        </authorList>
    </citation>
    <scope>NUCLEOTIDE SEQUENCE [LARGE SCALE GENOMIC DNA]</scope>
    <source>
        <strain evidence="8">KCTC 42805</strain>
    </source>
</reference>
<comment type="subcellular location">
    <subcellularLocation>
        <location evidence="1">Membrane</location>
        <topology evidence="1">Multi-pass membrane protein</topology>
    </subcellularLocation>
</comment>
<feature type="region of interest" description="Disordered" evidence="5">
    <location>
        <begin position="1"/>
        <end position="22"/>
    </location>
</feature>
<feature type="transmembrane region" description="Helical" evidence="6">
    <location>
        <begin position="282"/>
        <end position="301"/>
    </location>
</feature>
<feature type="transmembrane region" description="Helical" evidence="6">
    <location>
        <begin position="185"/>
        <end position="202"/>
    </location>
</feature>
<keyword evidence="3 6" id="KW-1133">Transmembrane helix</keyword>
<dbReference type="PANTHER" id="PTHR11706:SF3">
    <property type="entry name" value="METAL ION TRANSPORT PROTEIN"/>
    <property type="match status" value="1"/>
</dbReference>
<feature type="transmembrane region" description="Helical" evidence="6">
    <location>
        <begin position="336"/>
        <end position="362"/>
    </location>
</feature>
<evidence type="ECO:0000256" key="1">
    <source>
        <dbReference type="ARBA" id="ARBA00004141"/>
    </source>
</evidence>
<feature type="transmembrane region" description="Helical" evidence="6">
    <location>
        <begin position="407"/>
        <end position="427"/>
    </location>
</feature>
<evidence type="ECO:0000313" key="7">
    <source>
        <dbReference type="EMBL" id="MFD2571401.1"/>
    </source>
</evidence>
<gene>
    <name evidence="7" type="ORF">ACFSUS_12200</name>
</gene>
<protein>
    <submittedName>
        <fullName evidence="7">Nramp family divalent metal transporter</fullName>
    </submittedName>
</protein>
<dbReference type="EMBL" id="JBHULN010000006">
    <property type="protein sequence ID" value="MFD2571401.1"/>
    <property type="molecule type" value="Genomic_DNA"/>
</dbReference>
<feature type="transmembrane region" description="Helical" evidence="6">
    <location>
        <begin position="383"/>
        <end position="401"/>
    </location>
</feature>
<keyword evidence="2 6" id="KW-0812">Transmembrane</keyword>
<feature type="compositionally biased region" description="Polar residues" evidence="5">
    <location>
        <begin position="1"/>
        <end position="10"/>
    </location>
</feature>
<dbReference type="Proteomes" id="UP001597469">
    <property type="component" value="Unassembled WGS sequence"/>
</dbReference>
<comment type="caution">
    <text evidence="7">The sequence shown here is derived from an EMBL/GenBank/DDBJ whole genome shotgun (WGS) entry which is preliminary data.</text>
</comment>
<dbReference type="InterPro" id="IPR001046">
    <property type="entry name" value="NRAMP_fam"/>
</dbReference>
<evidence type="ECO:0000256" key="4">
    <source>
        <dbReference type="ARBA" id="ARBA00023136"/>
    </source>
</evidence>
<name>A0ABW5M5K1_9BACT</name>
<accession>A0ABW5M5K1</accession>
<evidence type="ECO:0000313" key="8">
    <source>
        <dbReference type="Proteomes" id="UP001597469"/>
    </source>
</evidence>
<evidence type="ECO:0000256" key="3">
    <source>
        <dbReference type="ARBA" id="ARBA00022989"/>
    </source>
</evidence>
<dbReference type="RefSeq" id="WP_381522911.1">
    <property type="nucleotide sequence ID" value="NZ_JBHULN010000006.1"/>
</dbReference>
<dbReference type="NCBIfam" id="NF037982">
    <property type="entry name" value="Nramp_1"/>
    <property type="match status" value="1"/>
</dbReference>
<keyword evidence="4 6" id="KW-0472">Membrane</keyword>
<organism evidence="7 8">
    <name type="scientific">Spirosoma soli</name>
    <dbReference type="NCBI Taxonomy" id="1770529"/>
    <lineage>
        <taxon>Bacteria</taxon>
        <taxon>Pseudomonadati</taxon>
        <taxon>Bacteroidota</taxon>
        <taxon>Cytophagia</taxon>
        <taxon>Cytophagales</taxon>
        <taxon>Cytophagaceae</taxon>
        <taxon>Spirosoma</taxon>
    </lineage>
</organism>
<feature type="transmembrane region" description="Helical" evidence="6">
    <location>
        <begin position="73"/>
        <end position="89"/>
    </location>
</feature>
<proteinExistence type="predicted"/>
<feature type="transmembrane region" description="Helical" evidence="6">
    <location>
        <begin position="154"/>
        <end position="173"/>
    </location>
</feature>
<feature type="transmembrane region" description="Helical" evidence="6">
    <location>
        <begin position="48"/>
        <end position="67"/>
    </location>
</feature>
<feature type="transmembrane region" description="Helical" evidence="6">
    <location>
        <begin position="123"/>
        <end position="148"/>
    </location>
</feature>
<dbReference type="PANTHER" id="PTHR11706">
    <property type="entry name" value="SOLUTE CARRIER PROTEIN FAMILY 11 MEMBER"/>
    <property type="match status" value="1"/>
</dbReference>
<feature type="transmembrane region" description="Helical" evidence="6">
    <location>
        <begin position="447"/>
        <end position="467"/>
    </location>
</feature>
<evidence type="ECO:0000256" key="6">
    <source>
        <dbReference type="SAM" id="Phobius"/>
    </source>
</evidence>
<sequence length="468" mass="50682">MINDTNLTALTSSTQPTPSPPDPYALAPNLVQDAPNTFRGQLRHLGPGFILSAAIVGSGELIATTALGAKAGFVAFWVILVSCFVKVALQLEFGKNAIYSGLPTMQSINRLAGPRLGRGHWTIWLWLSLQTLKVLQVGGIVGGVALVLNMAFPGIPASVWAVLSAASAALLIYQGYYSWVEKGSLLMILLFTAMILLSLLMLQRTDYAISGSQLLEGLTFSLPPATVAVALAAFGITGVGGDEIMYYTYWCIEKGYAAYTGPYEDSTAWAERAKGWIRVMTLDALCSMIVYTTVTAAFYLLGASLLHAGGGVPEGYAMVETLSRLFTVSLGPGAKIIFMVGAFFVLYSTLFTATASWSRIFADAFGQLGWLKFSDPVVRRKSIATLSWAFPALWCLLFLFIKLPVLMILLGGIATSVLLLVVVWAAIQFRYRQLPISLKPSVGYDLWLWLSILSILGVSIYGVWQVMF</sequence>